<feature type="compositionally biased region" description="Low complexity" evidence="1">
    <location>
        <begin position="415"/>
        <end position="444"/>
    </location>
</feature>
<keyword evidence="2" id="KW-1133">Transmembrane helix</keyword>
<feature type="compositionally biased region" description="Basic residues" evidence="1">
    <location>
        <begin position="618"/>
        <end position="628"/>
    </location>
</feature>
<keyword evidence="4" id="KW-1185">Reference proteome</keyword>
<evidence type="ECO:0000313" key="3">
    <source>
        <dbReference type="EMBL" id="KAK2585070.1"/>
    </source>
</evidence>
<dbReference type="EMBL" id="JAIFRP010000022">
    <property type="protein sequence ID" value="KAK2585070.1"/>
    <property type="molecule type" value="Genomic_DNA"/>
</dbReference>
<feature type="transmembrane region" description="Helical" evidence="2">
    <location>
        <begin position="190"/>
        <end position="212"/>
    </location>
</feature>
<feature type="region of interest" description="Disordered" evidence="1">
    <location>
        <begin position="298"/>
        <end position="332"/>
    </location>
</feature>
<keyword evidence="2" id="KW-0472">Membrane</keyword>
<keyword evidence="2" id="KW-0812">Transmembrane</keyword>
<evidence type="ECO:0000256" key="1">
    <source>
        <dbReference type="SAM" id="MobiDB-lite"/>
    </source>
</evidence>
<dbReference type="AlphaFoldDB" id="A0AAD9RSY9"/>
<feature type="region of interest" description="Disordered" evidence="1">
    <location>
        <begin position="223"/>
        <end position="270"/>
    </location>
</feature>
<feature type="transmembrane region" description="Helical" evidence="2">
    <location>
        <begin position="156"/>
        <end position="178"/>
    </location>
</feature>
<name>A0AAD9RSY9_9HYME</name>
<feature type="compositionally biased region" description="Basic and acidic residues" evidence="1">
    <location>
        <begin position="580"/>
        <end position="616"/>
    </location>
</feature>
<proteinExistence type="predicted"/>
<evidence type="ECO:0000256" key="2">
    <source>
        <dbReference type="SAM" id="Phobius"/>
    </source>
</evidence>
<evidence type="ECO:0000313" key="4">
    <source>
        <dbReference type="Proteomes" id="UP001258017"/>
    </source>
</evidence>
<comment type="caution">
    <text evidence="3">The sequence shown here is derived from an EMBL/GenBank/DDBJ whole genome shotgun (WGS) entry which is preliminary data.</text>
</comment>
<protein>
    <submittedName>
        <fullName evidence="3">Uncharacterized protein</fullName>
    </submittedName>
</protein>
<feature type="transmembrane region" description="Helical" evidence="2">
    <location>
        <begin position="98"/>
        <end position="114"/>
    </location>
</feature>
<reference evidence="3" key="2">
    <citation type="journal article" date="2023" name="Commun. Biol.">
        <title>Intrasexual cuticular hydrocarbon dimorphism in a wasp sheds light on hydrocarbon biosynthesis genes in Hymenoptera.</title>
        <authorList>
            <person name="Moris V.C."/>
            <person name="Podsiadlowski L."/>
            <person name="Martin S."/>
            <person name="Oeyen J.P."/>
            <person name="Donath A."/>
            <person name="Petersen M."/>
            <person name="Wilbrandt J."/>
            <person name="Misof B."/>
            <person name="Liedtke D."/>
            <person name="Thamm M."/>
            <person name="Scheiner R."/>
            <person name="Schmitt T."/>
            <person name="Niehuis O."/>
        </authorList>
    </citation>
    <scope>NUCLEOTIDE SEQUENCE</scope>
    <source>
        <strain evidence="3">GBR_01_08_01A</strain>
    </source>
</reference>
<feature type="region of interest" description="Disordered" evidence="1">
    <location>
        <begin position="576"/>
        <end position="636"/>
    </location>
</feature>
<feature type="transmembrane region" description="Helical" evidence="2">
    <location>
        <begin position="68"/>
        <end position="86"/>
    </location>
</feature>
<feature type="region of interest" description="Disordered" evidence="1">
    <location>
        <begin position="414"/>
        <end position="452"/>
    </location>
</feature>
<reference evidence="3" key="1">
    <citation type="submission" date="2021-08" db="EMBL/GenBank/DDBJ databases">
        <authorList>
            <person name="Misof B."/>
            <person name="Oliver O."/>
            <person name="Podsiadlowski L."/>
            <person name="Donath A."/>
            <person name="Peters R."/>
            <person name="Mayer C."/>
            <person name="Rust J."/>
            <person name="Gunkel S."/>
            <person name="Lesny P."/>
            <person name="Martin S."/>
            <person name="Oeyen J.P."/>
            <person name="Petersen M."/>
            <person name="Panagiotis P."/>
            <person name="Wilbrandt J."/>
            <person name="Tanja T."/>
        </authorList>
    </citation>
    <scope>NUCLEOTIDE SEQUENCE</scope>
    <source>
        <strain evidence="3">GBR_01_08_01A</strain>
        <tissue evidence="3">Thorax + abdomen</tissue>
    </source>
</reference>
<accession>A0AAD9RSY9</accession>
<feature type="transmembrane region" description="Helical" evidence="2">
    <location>
        <begin position="126"/>
        <end position="144"/>
    </location>
</feature>
<feature type="transmembrane region" description="Helical" evidence="2">
    <location>
        <begin position="39"/>
        <end position="56"/>
    </location>
</feature>
<dbReference type="Proteomes" id="UP001258017">
    <property type="component" value="Unassembled WGS sequence"/>
</dbReference>
<organism evidence="3 4">
    <name type="scientific">Odynerus spinipes</name>
    <dbReference type="NCBI Taxonomy" id="1348599"/>
    <lineage>
        <taxon>Eukaryota</taxon>
        <taxon>Metazoa</taxon>
        <taxon>Ecdysozoa</taxon>
        <taxon>Arthropoda</taxon>
        <taxon>Hexapoda</taxon>
        <taxon>Insecta</taxon>
        <taxon>Pterygota</taxon>
        <taxon>Neoptera</taxon>
        <taxon>Endopterygota</taxon>
        <taxon>Hymenoptera</taxon>
        <taxon>Apocrita</taxon>
        <taxon>Aculeata</taxon>
        <taxon>Vespoidea</taxon>
        <taxon>Vespidae</taxon>
        <taxon>Eumeninae</taxon>
        <taxon>Odynerus</taxon>
    </lineage>
</organism>
<sequence>MVVLMIPNSCNVVPTHNERRPSVYNDDFEYIPVVKPIRVLQFLLTSGILALTIYTILNESPYTESIKILLILVFGTYAFIALIDIISQLSGDPIPDTPMSSVFLFHLGVCLISIPENYMSDNNCTILMVTSGIYVLITCGELSTQRDIDSIKITPMFGFCLLGIPTFIIVGLMCFSSPSSVIAYWGVKAILGLCFLISLAFFLEILMVLPIARRNKRILTQQALGEDEKPTEMTEPEPIAEPTTRDLTTSVSSLRLPPDADETTAPDHSYRKVSFGRRREYVDSPTSVPSIAEVKTAEMQTEPKHVSVEASQASKLSEQIDRNLSKQSPSISFTDQTTKSEVKEVLVQTASRCEFCNQQMQATAPPASQQQALCTSPCSAVVQLLRSGIPLQCCTNVSRSCSCTTGVLQIEQQKQKPQQSQHQKQDQSQQQKQKTTQKVQVQPEEQQEQQEQRITKVTVTAFCATPNSATMEVATSTGSKDNIVTTYIPVQSGTTTEAIDRPPITTTSRSTGRGCAGMYPKFQRVIGTPQCRDMESSKETVFTSESYEVERYTTEEEDCSKPPVQTPCAYAMKCDDDDTKDCTKSRGTKEKTPKDTTAKSRRAKEQGCKRVKDQVPTKHGKKAKKAPKEKKDENRTYSRFLPLDDIKPRDARCVEQDYDMSGICVPMHTHDVVDFGSCNVNRTMPSVFQRNNRIDPAYIPEGDSYAVQANDPRFQCDTGTPAVGKLRIA</sequence>
<gene>
    <name evidence="3" type="ORF">KPH14_008586</name>
</gene>